<comment type="similarity">
    <text evidence="1 3">Belongs to the RelE toxin family.</text>
</comment>
<keyword evidence="5" id="KW-1185">Reference proteome</keyword>
<dbReference type="Proteomes" id="UP000281474">
    <property type="component" value="Unassembled WGS sequence"/>
</dbReference>
<evidence type="ECO:0000313" key="4">
    <source>
        <dbReference type="EMBL" id="RLV58372.1"/>
    </source>
</evidence>
<dbReference type="Pfam" id="PF05016">
    <property type="entry name" value="ParE_toxin"/>
    <property type="match status" value="1"/>
</dbReference>
<accession>A0A3L8PWC9</accession>
<evidence type="ECO:0000256" key="1">
    <source>
        <dbReference type="ARBA" id="ARBA00006226"/>
    </source>
</evidence>
<dbReference type="PIRSF" id="PIRSF029218">
    <property type="entry name" value="ParE"/>
    <property type="match status" value="1"/>
</dbReference>
<keyword evidence="2" id="KW-1277">Toxin-antitoxin system</keyword>
<evidence type="ECO:0000313" key="5">
    <source>
        <dbReference type="Proteomes" id="UP000281474"/>
    </source>
</evidence>
<dbReference type="Gene3D" id="3.30.2310.20">
    <property type="entry name" value="RelE-like"/>
    <property type="match status" value="1"/>
</dbReference>
<reference evidence="4 5" key="1">
    <citation type="submission" date="2018-09" db="EMBL/GenBank/DDBJ databases">
        <title>Phylogeny of the Shewanellaceae, and recommendation for two new genera, Pseudoshewanella and Parashewanella.</title>
        <authorList>
            <person name="Wang G."/>
        </authorList>
    </citation>
    <scope>NUCLEOTIDE SEQUENCE [LARGE SCALE GENOMIC DNA]</scope>
    <source>
        <strain evidence="4 5">C51</strain>
    </source>
</reference>
<comment type="caution">
    <text evidence="4">The sequence shown here is derived from an EMBL/GenBank/DDBJ whole genome shotgun (WGS) entry which is preliminary data.</text>
</comment>
<evidence type="ECO:0000256" key="2">
    <source>
        <dbReference type="ARBA" id="ARBA00022649"/>
    </source>
</evidence>
<proteinExistence type="inferred from homology"/>
<dbReference type="InterPro" id="IPR051803">
    <property type="entry name" value="TA_system_RelE-like_toxin"/>
</dbReference>
<organism evidence="4 5">
    <name type="scientific">Parashewanella curva</name>
    <dbReference type="NCBI Taxonomy" id="2338552"/>
    <lineage>
        <taxon>Bacteria</taxon>
        <taxon>Pseudomonadati</taxon>
        <taxon>Pseudomonadota</taxon>
        <taxon>Gammaproteobacteria</taxon>
        <taxon>Alteromonadales</taxon>
        <taxon>Shewanellaceae</taxon>
        <taxon>Parashewanella</taxon>
    </lineage>
</organism>
<name>A0A3L8PWC9_9GAMM</name>
<dbReference type="EMBL" id="QZEI01000076">
    <property type="protein sequence ID" value="RLV58372.1"/>
    <property type="molecule type" value="Genomic_DNA"/>
</dbReference>
<dbReference type="InterPro" id="IPR028344">
    <property type="entry name" value="ParE1/4"/>
</dbReference>
<evidence type="ECO:0000256" key="3">
    <source>
        <dbReference type="PIRNR" id="PIRNR029218"/>
    </source>
</evidence>
<dbReference type="RefSeq" id="WP_121840309.1">
    <property type="nucleotide sequence ID" value="NZ_ML014825.1"/>
</dbReference>
<dbReference type="InterPro" id="IPR035093">
    <property type="entry name" value="RelE/ParE_toxin_dom_sf"/>
</dbReference>
<dbReference type="AlphaFoldDB" id="A0A3L8PWC9"/>
<gene>
    <name evidence="4" type="ORF">D5018_17640</name>
</gene>
<dbReference type="OrthoDB" id="516834at2"/>
<dbReference type="PANTHER" id="PTHR33755">
    <property type="entry name" value="TOXIN PARE1-RELATED"/>
    <property type="match status" value="1"/>
</dbReference>
<dbReference type="PANTHER" id="PTHR33755:SF9">
    <property type="entry name" value="TOXIN PARE1"/>
    <property type="match status" value="1"/>
</dbReference>
<protein>
    <recommendedName>
        <fullName evidence="3">Toxin</fullName>
    </recommendedName>
</protein>
<sequence>MAKSIHLKPKAIQDLEDIFIYSYRQFGEARAEQYIQDLNSAFTKAATSPELGRNCDEISPNLQALFVVSHVVFYKVKGNNLTVIRVLHKSMDHKRHMG</sequence>
<dbReference type="InterPro" id="IPR007712">
    <property type="entry name" value="RelE/ParE_toxin"/>
</dbReference>